<keyword evidence="4" id="KW-0843">Virulence</keyword>
<reference evidence="7 8" key="1">
    <citation type="submission" date="2018-06" db="EMBL/GenBank/DDBJ databases">
        <authorList>
            <consortium name="Pathogen Informatics"/>
            <person name="Doyle S."/>
        </authorList>
    </citation>
    <scope>NUCLEOTIDE SEQUENCE [LARGE SCALE GENOMIC DNA]</scope>
    <source>
        <strain evidence="7 8">NCTC11967</strain>
    </source>
</reference>
<dbReference type="InterPro" id="IPR025157">
    <property type="entry name" value="Hemagglutinin_rpt"/>
</dbReference>
<evidence type="ECO:0000259" key="6">
    <source>
        <dbReference type="Pfam" id="PF13930"/>
    </source>
</evidence>
<keyword evidence="2" id="KW-0800">Toxin</keyword>
<proteinExistence type="predicted"/>
<dbReference type="AlphaFoldDB" id="A0AB38FV26"/>
<dbReference type="InterPro" id="IPR006914">
    <property type="entry name" value="VENN_dom"/>
</dbReference>
<evidence type="ECO:0000256" key="4">
    <source>
        <dbReference type="ARBA" id="ARBA00023026"/>
    </source>
</evidence>
<feature type="domain" description="Type VII secretion system protein EssD-like" evidence="6">
    <location>
        <begin position="643"/>
        <end position="725"/>
    </location>
</feature>
<organism evidence="7 8">
    <name type="scientific">Yokenella regensburgei</name>
    <dbReference type="NCBI Taxonomy" id="158877"/>
    <lineage>
        <taxon>Bacteria</taxon>
        <taxon>Pseudomonadati</taxon>
        <taxon>Pseudomonadota</taxon>
        <taxon>Gammaproteobacteria</taxon>
        <taxon>Enterobacterales</taxon>
        <taxon>Enterobacteriaceae</taxon>
        <taxon>Yokenella</taxon>
    </lineage>
</organism>
<comment type="subcellular location">
    <subcellularLocation>
        <location evidence="1">Target cell</location>
        <location evidence="1">Target cell cytoplasm</location>
    </subcellularLocation>
</comment>
<evidence type="ECO:0000256" key="2">
    <source>
        <dbReference type="ARBA" id="ARBA00022656"/>
    </source>
</evidence>
<protein>
    <submittedName>
        <fullName evidence="7">Possible hemagglutinin (DUF638)</fullName>
    </submittedName>
</protein>
<keyword evidence="3" id="KW-1266">Target cell cytoplasm</keyword>
<dbReference type="Pfam" id="PF13332">
    <property type="entry name" value="Fil_haemagg_2"/>
    <property type="match status" value="1"/>
</dbReference>
<dbReference type="GO" id="GO:0003824">
    <property type="term" value="F:catalytic activity"/>
    <property type="evidence" value="ECO:0007669"/>
    <property type="project" value="UniProtKB-ARBA"/>
</dbReference>
<dbReference type="Proteomes" id="UP000251313">
    <property type="component" value="Unassembled WGS sequence"/>
</dbReference>
<evidence type="ECO:0000313" key="7">
    <source>
        <dbReference type="EMBL" id="SQA62739.1"/>
    </source>
</evidence>
<dbReference type="EMBL" id="UAVL01000007">
    <property type="protein sequence ID" value="SQA62739.1"/>
    <property type="molecule type" value="Genomic_DNA"/>
</dbReference>
<dbReference type="InterPro" id="IPR044927">
    <property type="entry name" value="Endonuclea_NS_2"/>
</dbReference>
<dbReference type="Pfam" id="PF13930">
    <property type="entry name" value="Endonuclea_NS_2"/>
    <property type="match status" value="1"/>
</dbReference>
<accession>A0AB38FV26</accession>
<evidence type="ECO:0000256" key="1">
    <source>
        <dbReference type="ARBA" id="ARBA00004219"/>
    </source>
</evidence>
<dbReference type="Pfam" id="PF04829">
    <property type="entry name" value="PT-VENN"/>
    <property type="match status" value="1"/>
</dbReference>
<evidence type="ECO:0000259" key="5">
    <source>
        <dbReference type="Pfam" id="PF04829"/>
    </source>
</evidence>
<evidence type="ECO:0000256" key="3">
    <source>
        <dbReference type="ARBA" id="ARBA00022913"/>
    </source>
</evidence>
<sequence length="725" mass="74308">MSIGAGGGGAGISVFANVNAANGKDKGNGTDWTETTLDSGKSLTINSGRDTVLNGAQVSADKITADIGRDLLISSQQDNNNYDSKQTSVAAGGSFTFGSMSGSGYISASQDKMKSRFDSVTEQSGLFAGNGGFDITVGNHTQLDGAVIASTATADKNSLDTGTLGFSDIHNEADFKTQHSGISLSGGGAFGGDQFKGNMPGGMISAAGNSGHAEGTTQAAVADGTIIVRNKDKQQQDVANLSRDTEHANDSISPIFDKEKEQNRLKAVGLISDIGGQAADIARTQGEINALNAAKEKYGELKPGATEKERQDWLGKLRNSPTYQDEMKKYGTGSDIQRGIQAATAALQGVAGGNIAGGLAGASAPELANIIGHRAGIDDNEGAKAIAHAILGGVTAALQGNSAAAGAAGAVVGEAIAHQLYPNTPTEKLTEEERQTISTLSSISAGIAGGIAGGNTAGAAAGASAGKNAVENNSLSVDQISEFAAKAKGCEARGDCQQIVKEMEDLSLNQQKEMIAVCSTDHEACKKKYGDIPANGMLVRKALDGLFDADVPAEMKNDISSFWAQQMEAEGVVTSTEFASQLESRYGMDKQQSEILAMAVLGTVTGGMGKGGKPGAGASGKNIVVVDSGKKGAWNKAMNKPEPNTVYKVDGNKTFQTDALGRTSSAEGILVASKSDRNTYQQCKAGKCGSSGDEGGHLIASIFNGPGEKLNLVPMDGNLNKGVWK</sequence>
<evidence type="ECO:0000313" key="8">
    <source>
        <dbReference type="Proteomes" id="UP000251313"/>
    </source>
</evidence>
<dbReference type="GO" id="GO:0090729">
    <property type="term" value="F:toxin activity"/>
    <property type="evidence" value="ECO:0007669"/>
    <property type="project" value="UniProtKB-KW"/>
</dbReference>
<feature type="domain" description="VENN motif-containing" evidence="5">
    <location>
        <begin position="427"/>
        <end position="476"/>
    </location>
</feature>
<comment type="caution">
    <text evidence="7">The sequence shown here is derived from an EMBL/GenBank/DDBJ whole genome shotgun (WGS) entry which is preliminary data.</text>
</comment>
<gene>
    <name evidence="7" type="ORF">NCTC11967_01746</name>
</gene>
<name>A0AB38FV26_9ENTR</name>